<keyword evidence="2" id="KW-1185">Reference proteome</keyword>
<name>A0AAW1DL91_9HEMI</name>
<dbReference type="EMBL" id="JAPXFL010000003">
    <property type="protein sequence ID" value="KAK9509214.1"/>
    <property type="molecule type" value="Genomic_DNA"/>
</dbReference>
<evidence type="ECO:0000313" key="1">
    <source>
        <dbReference type="EMBL" id="KAK9509214.1"/>
    </source>
</evidence>
<reference evidence="1 2" key="1">
    <citation type="submission" date="2022-12" db="EMBL/GenBank/DDBJ databases">
        <title>Chromosome-level genome assembly of true bugs.</title>
        <authorList>
            <person name="Ma L."/>
            <person name="Li H."/>
        </authorList>
    </citation>
    <scope>NUCLEOTIDE SEQUENCE [LARGE SCALE GENOMIC DNA]</scope>
    <source>
        <strain evidence="1">Lab_2022b</strain>
    </source>
</reference>
<dbReference type="AlphaFoldDB" id="A0AAW1DL91"/>
<comment type="caution">
    <text evidence="1">The sequence shown here is derived from an EMBL/GenBank/DDBJ whole genome shotgun (WGS) entry which is preliminary data.</text>
</comment>
<evidence type="ECO:0000313" key="2">
    <source>
        <dbReference type="Proteomes" id="UP001461498"/>
    </source>
</evidence>
<sequence length="50" mass="5805">MVDLKYATLSCSVRNTVGLINLNILYNLRIAKLYRMQKDASEYLQIVLEI</sequence>
<organism evidence="1 2">
    <name type="scientific">Rhynocoris fuscipes</name>
    <dbReference type="NCBI Taxonomy" id="488301"/>
    <lineage>
        <taxon>Eukaryota</taxon>
        <taxon>Metazoa</taxon>
        <taxon>Ecdysozoa</taxon>
        <taxon>Arthropoda</taxon>
        <taxon>Hexapoda</taxon>
        <taxon>Insecta</taxon>
        <taxon>Pterygota</taxon>
        <taxon>Neoptera</taxon>
        <taxon>Paraneoptera</taxon>
        <taxon>Hemiptera</taxon>
        <taxon>Heteroptera</taxon>
        <taxon>Panheteroptera</taxon>
        <taxon>Cimicomorpha</taxon>
        <taxon>Reduviidae</taxon>
        <taxon>Harpactorinae</taxon>
        <taxon>Harpactorini</taxon>
        <taxon>Rhynocoris</taxon>
    </lineage>
</organism>
<dbReference type="Proteomes" id="UP001461498">
    <property type="component" value="Unassembled WGS sequence"/>
</dbReference>
<accession>A0AAW1DL91</accession>
<protein>
    <submittedName>
        <fullName evidence="1">Uncharacterized protein</fullName>
    </submittedName>
</protein>
<proteinExistence type="predicted"/>
<gene>
    <name evidence="1" type="ORF">O3M35_006575</name>
</gene>